<reference evidence="3" key="1">
    <citation type="journal article" date="2014" name="Int. J. Syst. Evol. Microbiol.">
        <title>Complete genome sequence of Corynebacterium casei LMG S-19264T (=DSM 44701T), isolated from a smear-ripened cheese.</title>
        <authorList>
            <consortium name="US DOE Joint Genome Institute (JGI-PGF)"/>
            <person name="Walter F."/>
            <person name="Albersmeier A."/>
            <person name="Kalinowski J."/>
            <person name="Ruckert C."/>
        </authorList>
    </citation>
    <scope>NUCLEOTIDE SEQUENCE</scope>
    <source>
        <strain evidence="3">JCM 14359</strain>
    </source>
</reference>
<dbReference type="PANTHER" id="PTHR11360:SF284">
    <property type="entry name" value="EG:103B4.3 PROTEIN-RELATED"/>
    <property type="match status" value="1"/>
</dbReference>
<feature type="transmembrane region" description="Helical" evidence="1">
    <location>
        <begin position="307"/>
        <end position="325"/>
    </location>
</feature>
<dbReference type="EMBL" id="BMOC01000030">
    <property type="protein sequence ID" value="GGJ16930.1"/>
    <property type="molecule type" value="Genomic_DNA"/>
</dbReference>
<keyword evidence="1" id="KW-0812">Transmembrane</keyword>
<dbReference type="InterPro" id="IPR020846">
    <property type="entry name" value="MFS_dom"/>
</dbReference>
<feature type="transmembrane region" description="Helical" evidence="1">
    <location>
        <begin position="149"/>
        <end position="169"/>
    </location>
</feature>
<evidence type="ECO:0000259" key="2">
    <source>
        <dbReference type="PROSITE" id="PS50850"/>
    </source>
</evidence>
<dbReference type="OrthoDB" id="359492at2157"/>
<feature type="transmembrane region" description="Helical" evidence="1">
    <location>
        <begin position="331"/>
        <end position="351"/>
    </location>
</feature>
<dbReference type="AlphaFoldDB" id="A0A830ETR1"/>
<protein>
    <submittedName>
        <fullName evidence="3">MFS transporter</fullName>
    </submittedName>
</protein>
<dbReference type="PROSITE" id="PS51257">
    <property type="entry name" value="PROKAR_LIPOPROTEIN"/>
    <property type="match status" value="1"/>
</dbReference>
<feature type="transmembrane region" description="Helical" evidence="1">
    <location>
        <begin position="21"/>
        <end position="44"/>
    </location>
</feature>
<dbReference type="InterPro" id="IPR050327">
    <property type="entry name" value="Proton-linked_MCT"/>
</dbReference>
<evidence type="ECO:0000313" key="3">
    <source>
        <dbReference type="EMBL" id="GGJ16930.1"/>
    </source>
</evidence>
<feature type="transmembrane region" description="Helical" evidence="1">
    <location>
        <begin position="363"/>
        <end position="383"/>
    </location>
</feature>
<keyword evidence="4" id="KW-1185">Reference proteome</keyword>
<dbReference type="Gene3D" id="1.20.1250.20">
    <property type="entry name" value="MFS general substrate transporter like domains"/>
    <property type="match status" value="2"/>
</dbReference>
<dbReference type="Proteomes" id="UP000653099">
    <property type="component" value="Unassembled WGS sequence"/>
</dbReference>
<dbReference type="InterPro" id="IPR036259">
    <property type="entry name" value="MFS_trans_sf"/>
</dbReference>
<dbReference type="PANTHER" id="PTHR11360">
    <property type="entry name" value="MONOCARBOXYLATE TRANSPORTER"/>
    <property type="match status" value="1"/>
</dbReference>
<feature type="transmembrane region" description="Helical" evidence="1">
    <location>
        <begin position="64"/>
        <end position="84"/>
    </location>
</feature>
<feature type="transmembrane region" description="Helical" evidence="1">
    <location>
        <begin position="395"/>
        <end position="416"/>
    </location>
</feature>
<feature type="transmembrane region" description="Helical" evidence="1">
    <location>
        <begin position="116"/>
        <end position="137"/>
    </location>
</feature>
<accession>A0A830ETR1</accession>
<dbReference type="RefSeq" id="WP_188788603.1">
    <property type="nucleotide sequence ID" value="NZ_BMOC01000030.1"/>
</dbReference>
<gene>
    <name evidence="3" type="ORF">GCM10008995_28530</name>
</gene>
<organism evidence="3 4">
    <name type="scientific">Halobellus salinus</name>
    <dbReference type="NCBI Taxonomy" id="931585"/>
    <lineage>
        <taxon>Archaea</taxon>
        <taxon>Methanobacteriati</taxon>
        <taxon>Methanobacteriota</taxon>
        <taxon>Stenosarchaea group</taxon>
        <taxon>Halobacteria</taxon>
        <taxon>Halobacteriales</taxon>
        <taxon>Haloferacaceae</taxon>
        <taxon>Halobellus</taxon>
    </lineage>
</organism>
<comment type="caution">
    <text evidence="3">The sequence shown here is derived from an EMBL/GenBank/DDBJ whole genome shotgun (WGS) entry which is preliminary data.</text>
</comment>
<reference evidence="3" key="2">
    <citation type="submission" date="2020-09" db="EMBL/GenBank/DDBJ databases">
        <authorList>
            <person name="Sun Q."/>
            <person name="Ohkuma M."/>
        </authorList>
    </citation>
    <scope>NUCLEOTIDE SEQUENCE</scope>
    <source>
        <strain evidence="3">JCM 14359</strain>
    </source>
</reference>
<feature type="transmembrane region" description="Helical" evidence="1">
    <location>
        <begin position="276"/>
        <end position="295"/>
    </location>
</feature>
<evidence type="ECO:0000256" key="1">
    <source>
        <dbReference type="SAM" id="Phobius"/>
    </source>
</evidence>
<proteinExistence type="predicted"/>
<feature type="domain" description="Major facilitator superfamily (MFS) profile" evidence="2">
    <location>
        <begin position="26"/>
        <end position="421"/>
    </location>
</feature>
<keyword evidence="1" id="KW-0472">Membrane</keyword>
<sequence>MRKVLARIIDVRPLLLSLDSYYGWFVVAACFLGGLLIYGLLYSFSVFFGHLVEAFGLSYANTSLIFSLQSVTMYLGAAVFGFTIDRYDARRLFGIGSLLIIAGLFGTSLFPTYLGLLIFYGLAVGFGFSIVMVISYVTPVLWFERRRGIATGTATAGAGIGMMLMPPLSRWLISRIGWQRAYFALAIFVTGLLTVATAIIADRPEQIGADTSSEFVSTTDSASRVSARQQLDDLRSVAFSWPFAVFFLAFLGGYLTPLSMTVNLVEFTQSVGVDRGIGVLALSAIGATNTIGKFVSGFLADRLDTTLVLAASTIAMGILTVPIALVHEPTVVLAGSLAFGLGFGGLGALMTPVMIEMFGSQNLNGLFGVASISTAFAGALGPYLANVTFDAFGTYIPAFLVMSLISILSMGLFVLARRLSD</sequence>
<dbReference type="SUPFAM" id="SSF103473">
    <property type="entry name" value="MFS general substrate transporter"/>
    <property type="match status" value="1"/>
</dbReference>
<keyword evidence="1" id="KW-1133">Transmembrane helix</keyword>
<name>A0A830ETR1_9EURY</name>
<feature type="transmembrane region" description="Helical" evidence="1">
    <location>
        <begin position="237"/>
        <end position="256"/>
    </location>
</feature>
<dbReference type="GO" id="GO:0022857">
    <property type="term" value="F:transmembrane transporter activity"/>
    <property type="evidence" value="ECO:0007669"/>
    <property type="project" value="InterPro"/>
</dbReference>
<feature type="transmembrane region" description="Helical" evidence="1">
    <location>
        <begin position="91"/>
        <end position="110"/>
    </location>
</feature>
<dbReference type="PROSITE" id="PS50850">
    <property type="entry name" value="MFS"/>
    <property type="match status" value="1"/>
</dbReference>
<dbReference type="Pfam" id="PF07690">
    <property type="entry name" value="MFS_1"/>
    <property type="match status" value="1"/>
</dbReference>
<dbReference type="InterPro" id="IPR011701">
    <property type="entry name" value="MFS"/>
</dbReference>
<evidence type="ECO:0000313" key="4">
    <source>
        <dbReference type="Proteomes" id="UP000653099"/>
    </source>
</evidence>
<feature type="transmembrane region" description="Helical" evidence="1">
    <location>
        <begin position="181"/>
        <end position="201"/>
    </location>
</feature>